<evidence type="ECO:0000313" key="2">
    <source>
        <dbReference type="EMBL" id="AGI65955.1"/>
    </source>
</evidence>
<dbReference type="EMBL" id="CP003740">
    <property type="protein sequence ID" value="AGI65955.1"/>
    <property type="molecule type" value="Genomic_DNA"/>
</dbReference>
<evidence type="ECO:0000256" key="1">
    <source>
        <dbReference type="SAM" id="MobiDB-lite"/>
    </source>
</evidence>
<sequence>MIIAPLDTLLANLVVVTVAEAACGWGFPPQGEPLLRQQIYYRRNLLVADVFSHPPAGYRIPPNLRPTGGPTGANRRVRRSSTREQTGLQKPSGQCASKNFMSKFGGRRTRFTSARLATSATFADIADVAGFADDASNAPAGATTDMAGATRFSNLAGGAHA</sequence>
<keyword evidence="3" id="KW-1185">Reference proteome</keyword>
<organism evidence="2 3">
    <name type="scientific">Octadecabacter antarcticus 307</name>
    <dbReference type="NCBI Taxonomy" id="391626"/>
    <lineage>
        <taxon>Bacteria</taxon>
        <taxon>Pseudomonadati</taxon>
        <taxon>Pseudomonadota</taxon>
        <taxon>Alphaproteobacteria</taxon>
        <taxon>Rhodobacterales</taxon>
        <taxon>Roseobacteraceae</taxon>
        <taxon>Octadecabacter</taxon>
    </lineage>
</organism>
<dbReference type="AlphaFoldDB" id="M9R887"/>
<dbReference type="HOGENOM" id="CLU_1642001_0_0_5"/>
<accession>M9R887</accession>
<gene>
    <name evidence="2" type="ORF">OAN307_c01880</name>
</gene>
<name>M9R887_9RHOB</name>
<dbReference type="STRING" id="391626.OAN307_c01880"/>
<feature type="region of interest" description="Disordered" evidence="1">
    <location>
        <begin position="58"/>
        <end position="94"/>
    </location>
</feature>
<dbReference type="Proteomes" id="UP000005307">
    <property type="component" value="Chromosome"/>
</dbReference>
<reference evidence="2 3" key="1">
    <citation type="journal article" date="2013" name="PLoS ONE">
        <title>Poles Apart: Arctic and Antarctic Octadecabacter strains Share High Genome Plasticity and a New Type of Xanthorhodopsin.</title>
        <authorList>
            <person name="Vollmers J."/>
            <person name="Voget S."/>
            <person name="Dietrich S."/>
            <person name="Gollnow K."/>
            <person name="Smits M."/>
            <person name="Meyer K."/>
            <person name="Brinkhoff T."/>
            <person name="Simon M."/>
            <person name="Daniel R."/>
        </authorList>
    </citation>
    <scope>NUCLEOTIDE SEQUENCE [LARGE SCALE GENOMIC DNA]</scope>
    <source>
        <strain evidence="2 3">307</strain>
    </source>
</reference>
<proteinExistence type="predicted"/>
<protein>
    <submittedName>
        <fullName evidence="2">Uncharacterized protein</fullName>
    </submittedName>
</protein>
<dbReference type="KEGG" id="oat:OAN307_c01880"/>
<feature type="compositionally biased region" description="Polar residues" evidence="1">
    <location>
        <begin position="83"/>
        <end position="94"/>
    </location>
</feature>
<evidence type="ECO:0000313" key="3">
    <source>
        <dbReference type="Proteomes" id="UP000005307"/>
    </source>
</evidence>